<dbReference type="Pfam" id="PF11127">
    <property type="entry name" value="YgaP-like_TM"/>
    <property type="match status" value="1"/>
</dbReference>
<feature type="transmembrane region" description="Helical" evidence="1">
    <location>
        <begin position="7"/>
        <end position="25"/>
    </location>
</feature>
<organism evidence="3 4">
    <name type="scientific">Profundibacter amoris</name>
    <dbReference type="NCBI Taxonomy" id="2171755"/>
    <lineage>
        <taxon>Bacteria</taxon>
        <taxon>Pseudomonadati</taxon>
        <taxon>Pseudomonadota</taxon>
        <taxon>Alphaproteobacteria</taxon>
        <taxon>Rhodobacterales</taxon>
        <taxon>Paracoccaceae</taxon>
        <taxon>Profundibacter</taxon>
    </lineage>
</organism>
<name>A0A347UJ01_9RHOB</name>
<evidence type="ECO:0000256" key="1">
    <source>
        <dbReference type="SAM" id="Phobius"/>
    </source>
</evidence>
<dbReference type="Proteomes" id="UP000261704">
    <property type="component" value="Chromosome"/>
</dbReference>
<evidence type="ECO:0000259" key="2">
    <source>
        <dbReference type="Pfam" id="PF11127"/>
    </source>
</evidence>
<dbReference type="RefSeq" id="WP_118943483.1">
    <property type="nucleotide sequence ID" value="NZ_CP032125.1"/>
</dbReference>
<dbReference type="Gene3D" id="6.10.140.1340">
    <property type="match status" value="1"/>
</dbReference>
<reference evidence="3 4" key="1">
    <citation type="submission" date="2018-09" db="EMBL/GenBank/DDBJ databases">
        <title>Profundibacter amoris BAR1 gen. nov., sp. nov., a new member of the Roseobacter clade isolated at Lokis Castle Vent Field on the Arctic Mid-Oceanic Ridge.</title>
        <authorList>
            <person name="Le Moine Bauer S."/>
            <person name="Sjoeberg A.G."/>
            <person name="L'Haridon S."/>
            <person name="Stokke R."/>
            <person name="Roalkvam I."/>
            <person name="Steen I.H."/>
            <person name="Dahle H."/>
        </authorList>
    </citation>
    <scope>NUCLEOTIDE SEQUENCE [LARGE SCALE GENOMIC DNA]</scope>
    <source>
        <strain evidence="3 4">BAR1</strain>
    </source>
</reference>
<keyword evidence="4" id="KW-1185">Reference proteome</keyword>
<feature type="transmembrane region" description="Helical" evidence="1">
    <location>
        <begin position="31"/>
        <end position="51"/>
    </location>
</feature>
<keyword evidence="1" id="KW-0472">Membrane</keyword>
<gene>
    <name evidence="3" type="ORF">BAR1_13380</name>
</gene>
<protein>
    <submittedName>
        <fullName evidence="3">DUF2892 domain-containing protein</fullName>
    </submittedName>
</protein>
<proteinExistence type="predicted"/>
<keyword evidence="1" id="KW-1133">Transmembrane helix</keyword>
<sequence>MTSERAVLAFAGIMVILSVILTNYVHPGFMWLTIFVGANLFQSAFTGFCPAGKIFQKLGFKSSEGSCC</sequence>
<dbReference type="AlphaFoldDB" id="A0A347UJ01"/>
<dbReference type="EMBL" id="CP032125">
    <property type="protein sequence ID" value="AXX98829.1"/>
    <property type="molecule type" value="Genomic_DNA"/>
</dbReference>
<accession>A0A347UJ01</accession>
<feature type="domain" description="Inner membrane protein YgaP-like transmembrane" evidence="2">
    <location>
        <begin position="2"/>
        <end position="56"/>
    </location>
</feature>
<dbReference type="OrthoDB" id="9799383at2"/>
<evidence type="ECO:0000313" key="4">
    <source>
        <dbReference type="Proteomes" id="UP000261704"/>
    </source>
</evidence>
<dbReference type="InterPro" id="IPR021309">
    <property type="entry name" value="YgaP-like_TM"/>
</dbReference>
<dbReference type="KEGG" id="pamo:BAR1_13380"/>
<keyword evidence="1" id="KW-0812">Transmembrane</keyword>
<evidence type="ECO:0000313" key="3">
    <source>
        <dbReference type="EMBL" id="AXX98829.1"/>
    </source>
</evidence>